<evidence type="ECO:0000313" key="2">
    <source>
        <dbReference type="Proteomes" id="UP000287651"/>
    </source>
</evidence>
<accession>A0A427A6N2</accession>
<organism evidence="1 2">
    <name type="scientific">Ensete ventricosum</name>
    <name type="common">Abyssinian banana</name>
    <name type="synonym">Musa ensete</name>
    <dbReference type="NCBI Taxonomy" id="4639"/>
    <lineage>
        <taxon>Eukaryota</taxon>
        <taxon>Viridiplantae</taxon>
        <taxon>Streptophyta</taxon>
        <taxon>Embryophyta</taxon>
        <taxon>Tracheophyta</taxon>
        <taxon>Spermatophyta</taxon>
        <taxon>Magnoliopsida</taxon>
        <taxon>Liliopsida</taxon>
        <taxon>Zingiberales</taxon>
        <taxon>Musaceae</taxon>
        <taxon>Ensete</taxon>
    </lineage>
</organism>
<comment type="caution">
    <text evidence="1">The sequence shown here is derived from an EMBL/GenBank/DDBJ whole genome shotgun (WGS) entry which is preliminary data.</text>
</comment>
<dbReference type="EMBL" id="AMZH03003594">
    <property type="protein sequence ID" value="RRT71831.1"/>
    <property type="molecule type" value="Genomic_DNA"/>
</dbReference>
<dbReference type="AlphaFoldDB" id="A0A427A6N2"/>
<proteinExistence type="predicted"/>
<name>A0A427A6N2_ENSVE</name>
<sequence>MSMDLLATFPTGGVTLGSLEGMLDGLATFPTGGDTLGASEGAPLELATFPIEGVTLGASEAVPVELATFPIGGVTLGGMEGVPSELFVKSLNSSTPIKETVTVTVLTEELKDWLATAGSSPSAPLLLTSSAIFCFFEDTSIAFFPFAAKSPNILPVCWPQEQETGGGKGHRSRTTVVRNHNIRFNR</sequence>
<gene>
    <name evidence="1" type="ORF">B296_00032319</name>
</gene>
<protein>
    <submittedName>
        <fullName evidence="1">Uncharacterized protein</fullName>
    </submittedName>
</protein>
<evidence type="ECO:0000313" key="1">
    <source>
        <dbReference type="EMBL" id="RRT71831.1"/>
    </source>
</evidence>
<dbReference type="Proteomes" id="UP000287651">
    <property type="component" value="Unassembled WGS sequence"/>
</dbReference>
<reference evidence="1 2" key="1">
    <citation type="journal article" date="2014" name="Agronomy (Basel)">
        <title>A Draft Genome Sequence for Ensete ventricosum, the Drought-Tolerant Tree Against Hunger.</title>
        <authorList>
            <person name="Harrison J."/>
            <person name="Moore K.A."/>
            <person name="Paszkiewicz K."/>
            <person name="Jones T."/>
            <person name="Grant M."/>
            <person name="Ambacheew D."/>
            <person name="Muzemil S."/>
            <person name="Studholme D.J."/>
        </authorList>
    </citation>
    <scope>NUCLEOTIDE SEQUENCE [LARGE SCALE GENOMIC DNA]</scope>
</reference>